<dbReference type="InterPro" id="IPR011009">
    <property type="entry name" value="Kinase-like_dom_sf"/>
</dbReference>
<sequence>MGAESSGLKGCVLQEPSVTLPSGLTMYSSMLQDGKPASVFVYKQNNEDKVNKAAKHLKTLRHPSLLRFLSCSMQNGEIHLVTERVQPLELLLENLTAEEICAGVYDLLQALVFLHDRGKSSHNNVCMSSVFVSDDGHWKLGGMETVCKFSEATPEFLRSVQTVRESSAVPPEEKVRRSFDVLNDFLDIMNFLKSLTLKSEQEKHEFFKFLLDRVHSLPEELIAARLAPKLLNSLVLAEPTAVKCFLPHLLRPKKDSAVRVGEECLLSVAPYRRHVMPRILKLFKANEEHVRMVLLSNIHTYAEFFSHDELKNQILPQVLLGMRDTNDALVAMTLQSLAVLVPLLGAQVVVGGERSKVFKRTTPNFTKSTDVTPENSPVHIFGASLPCSLQPKVTSLFPKRLEEGKLVLEKLQSILPSPSEAVLDRNVSPPLHDLIQERENDIRTHRPDEDWPDWEDAEEKYQPIQISIRPANCKSELPTSAVYDDKEGPWDNLKDSEFISLHSGTPPPDSSLKSSFDSAMKPVTVPTSRLVRESRALKLNNTSSKTATLQKNVPSDTGWEQDTKDTRVRRPELSTEAEPKNGYRSARAGGLGEEFTIEVKKKPDRDLELDLFADMVPDIKLSSSTMFLPIETSVRKPKGHAAAAASYTKSDNTPFNTLELTAKFAAVDQTESHAEGWADSEITWEDDATWS</sequence>
<dbReference type="GO" id="GO:0004672">
    <property type="term" value="F:protein kinase activity"/>
    <property type="evidence" value="ECO:0007669"/>
    <property type="project" value="InterPro"/>
</dbReference>
<dbReference type="InterPro" id="IPR021133">
    <property type="entry name" value="HEAT_type_2"/>
</dbReference>
<dbReference type="Proteomes" id="UP000319801">
    <property type="component" value="Unassembled WGS sequence"/>
</dbReference>
<feature type="region of interest" description="Disordered" evidence="3">
    <location>
        <begin position="539"/>
        <end position="587"/>
    </location>
</feature>
<feature type="compositionally biased region" description="Basic and acidic residues" evidence="3">
    <location>
        <begin position="561"/>
        <end position="581"/>
    </location>
</feature>
<feature type="repeat" description="HEAT" evidence="2">
    <location>
        <begin position="275"/>
        <end position="313"/>
    </location>
</feature>
<evidence type="ECO:0000313" key="5">
    <source>
        <dbReference type="EMBL" id="TSW21798.1"/>
    </source>
</evidence>
<comment type="caution">
    <text evidence="5">The sequence shown here is derived from an EMBL/GenBank/DDBJ whole genome shotgun (WGS) entry which is preliminary data.</text>
</comment>
<dbReference type="PANTHER" id="PTHR12984:SF15">
    <property type="entry name" value="PROTEIN-ASSOCIATING WITH THE CARBOXYL-TERMINAL DOMAIN OF EZRIN"/>
    <property type="match status" value="1"/>
</dbReference>
<dbReference type="PROSITE" id="PS50011">
    <property type="entry name" value="PROTEIN_KINASE_DOM"/>
    <property type="match status" value="1"/>
</dbReference>
<dbReference type="SUPFAM" id="SSF48371">
    <property type="entry name" value="ARM repeat"/>
    <property type="match status" value="1"/>
</dbReference>
<dbReference type="OrthoDB" id="9942861at2759"/>
<dbReference type="EMBL" id="VCAZ01000131">
    <property type="protein sequence ID" value="TSW21798.1"/>
    <property type="molecule type" value="Genomic_DNA"/>
</dbReference>
<evidence type="ECO:0000256" key="3">
    <source>
        <dbReference type="SAM" id="MobiDB-lite"/>
    </source>
</evidence>
<protein>
    <submittedName>
        <fullName evidence="5">Protein-associating with the carboxyl-terminal domain of ezrin</fullName>
    </submittedName>
</protein>
<dbReference type="PANTHER" id="PTHR12984">
    <property type="entry name" value="SCY1-RELATED S/T PROTEIN KINASE-LIKE"/>
    <property type="match status" value="1"/>
</dbReference>
<proteinExistence type="inferred from homology"/>
<dbReference type="Gene3D" id="1.10.510.10">
    <property type="entry name" value="Transferase(Phosphotransferase) domain 1"/>
    <property type="match status" value="1"/>
</dbReference>
<dbReference type="GO" id="GO:0005524">
    <property type="term" value="F:ATP binding"/>
    <property type="evidence" value="ECO:0007669"/>
    <property type="project" value="InterPro"/>
</dbReference>
<dbReference type="AlphaFoldDB" id="A0A556V638"/>
<reference evidence="5 6" key="1">
    <citation type="journal article" date="2019" name="Genome Biol. Evol.">
        <title>Whole-Genome Sequencing of the Giant Devil Catfish, Bagarius yarrelli.</title>
        <authorList>
            <person name="Jiang W."/>
            <person name="Lv Y."/>
            <person name="Cheng L."/>
            <person name="Yang K."/>
            <person name="Chao B."/>
            <person name="Wang X."/>
            <person name="Li Y."/>
            <person name="Pan X."/>
            <person name="You X."/>
            <person name="Zhang Y."/>
            <person name="Yang J."/>
            <person name="Li J."/>
            <person name="Zhang X."/>
            <person name="Liu S."/>
            <person name="Sun C."/>
            <person name="Yang J."/>
            <person name="Shi Q."/>
        </authorList>
    </citation>
    <scope>NUCLEOTIDE SEQUENCE [LARGE SCALE GENOMIC DNA]</scope>
    <source>
        <strain evidence="5">JWS20170419001</strain>
        <tissue evidence="5">Muscle</tissue>
    </source>
</reference>
<evidence type="ECO:0000256" key="2">
    <source>
        <dbReference type="PROSITE-ProRule" id="PRU00103"/>
    </source>
</evidence>
<accession>A0A556V638</accession>
<keyword evidence="6" id="KW-1185">Reference proteome</keyword>
<evidence type="ECO:0000259" key="4">
    <source>
        <dbReference type="PROSITE" id="PS50011"/>
    </source>
</evidence>
<comment type="similarity">
    <text evidence="1">Belongs to the protein kinase superfamily.</text>
</comment>
<dbReference type="InterPro" id="IPR011989">
    <property type="entry name" value="ARM-like"/>
</dbReference>
<organism evidence="5 6">
    <name type="scientific">Bagarius yarrelli</name>
    <name type="common">Goonch</name>
    <name type="synonym">Bagrus yarrelli</name>
    <dbReference type="NCBI Taxonomy" id="175774"/>
    <lineage>
        <taxon>Eukaryota</taxon>
        <taxon>Metazoa</taxon>
        <taxon>Chordata</taxon>
        <taxon>Craniata</taxon>
        <taxon>Vertebrata</taxon>
        <taxon>Euteleostomi</taxon>
        <taxon>Actinopterygii</taxon>
        <taxon>Neopterygii</taxon>
        <taxon>Teleostei</taxon>
        <taxon>Ostariophysi</taxon>
        <taxon>Siluriformes</taxon>
        <taxon>Sisoridae</taxon>
        <taxon>Sisorinae</taxon>
        <taxon>Bagarius</taxon>
    </lineage>
</organism>
<feature type="domain" description="Protein kinase" evidence="4">
    <location>
        <begin position="1"/>
        <end position="272"/>
    </location>
</feature>
<evidence type="ECO:0000313" key="6">
    <source>
        <dbReference type="Proteomes" id="UP000319801"/>
    </source>
</evidence>
<dbReference type="SUPFAM" id="SSF56112">
    <property type="entry name" value="Protein kinase-like (PK-like)"/>
    <property type="match status" value="1"/>
</dbReference>
<dbReference type="PROSITE" id="PS50077">
    <property type="entry name" value="HEAT_REPEAT"/>
    <property type="match status" value="1"/>
</dbReference>
<dbReference type="InterPro" id="IPR000719">
    <property type="entry name" value="Prot_kinase_dom"/>
</dbReference>
<dbReference type="Gene3D" id="1.25.10.10">
    <property type="entry name" value="Leucine-rich Repeat Variant"/>
    <property type="match status" value="1"/>
</dbReference>
<feature type="compositionally biased region" description="Polar residues" evidence="3">
    <location>
        <begin position="539"/>
        <end position="560"/>
    </location>
</feature>
<name>A0A556V638_BAGYA</name>
<evidence type="ECO:0000256" key="1">
    <source>
        <dbReference type="ARBA" id="ARBA00038349"/>
    </source>
</evidence>
<dbReference type="InterPro" id="IPR016024">
    <property type="entry name" value="ARM-type_fold"/>
</dbReference>
<dbReference type="InterPro" id="IPR051177">
    <property type="entry name" value="CIK-Related_Protein"/>
</dbReference>
<gene>
    <name evidence="5" type="ORF">Baya_13573</name>
</gene>